<dbReference type="EMBL" id="NBIV01000020">
    <property type="protein sequence ID" value="PXF47725.1"/>
    <property type="molecule type" value="Genomic_DNA"/>
</dbReference>
<dbReference type="Proteomes" id="UP000247409">
    <property type="component" value="Unassembled WGS sequence"/>
</dbReference>
<name>A0A2V3J070_9FLOR</name>
<evidence type="ECO:0000313" key="2">
    <source>
        <dbReference type="EMBL" id="PXF47725.1"/>
    </source>
</evidence>
<dbReference type="InterPro" id="IPR014756">
    <property type="entry name" value="Ig_E-set"/>
</dbReference>
<feature type="domain" description="IPT/TIG" evidence="1">
    <location>
        <begin position="815"/>
        <end position="898"/>
    </location>
</feature>
<dbReference type="Gene3D" id="2.60.40.10">
    <property type="entry name" value="Immunoglobulins"/>
    <property type="match status" value="2"/>
</dbReference>
<dbReference type="InterPro" id="IPR013783">
    <property type="entry name" value="Ig-like_fold"/>
</dbReference>
<dbReference type="SMART" id="SM00429">
    <property type="entry name" value="IPT"/>
    <property type="match status" value="2"/>
</dbReference>
<dbReference type="InterPro" id="IPR011042">
    <property type="entry name" value="6-blade_b-propeller_TolB-like"/>
</dbReference>
<organism evidence="2 3">
    <name type="scientific">Gracilariopsis chorda</name>
    <dbReference type="NCBI Taxonomy" id="448386"/>
    <lineage>
        <taxon>Eukaryota</taxon>
        <taxon>Rhodophyta</taxon>
        <taxon>Florideophyceae</taxon>
        <taxon>Rhodymeniophycidae</taxon>
        <taxon>Gracilariales</taxon>
        <taxon>Gracilariaceae</taxon>
        <taxon>Gracilariopsis</taxon>
    </lineage>
</organism>
<dbReference type="SUPFAM" id="SSF50952">
    <property type="entry name" value="Soluble quinoprotein glucose dehydrogenase"/>
    <property type="match status" value="1"/>
</dbReference>
<dbReference type="OrthoDB" id="45365at2759"/>
<accession>A0A2V3J070</accession>
<feature type="domain" description="IPT/TIG" evidence="1">
    <location>
        <begin position="283"/>
        <end position="366"/>
    </location>
</feature>
<dbReference type="CDD" id="cd00102">
    <property type="entry name" value="IPT"/>
    <property type="match status" value="1"/>
</dbReference>
<evidence type="ECO:0000313" key="3">
    <source>
        <dbReference type="Proteomes" id="UP000247409"/>
    </source>
</evidence>
<keyword evidence="3" id="KW-1185">Reference proteome</keyword>
<dbReference type="SUPFAM" id="SSF81296">
    <property type="entry name" value="E set domains"/>
    <property type="match status" value="2"/>
</dbReference>
<dbReference type="InterPro" id="IPR011041">
    <property type="entry name" value="Quinoprot_gluc/sorb_DH_b-prop"/>
</dbReference>
<comment type="caution">
    <text evidence="2">The sequence shown here is derived from an EMBL/GenBank/DDBJ whole genome shotgun (WGS) entry which is preliminary data.</text>
</comment>
<evidence type="ECO:0000259" key="1">
    <source>
        <dbReference type="SMART" id="SM00429"/>
    </source>
</evidence>
<dbReference type="Pfam" id="PF01833">
    <property type="entry name" value="TIG"/>
    <property type="match status" value="2"/>
</dbReference>
<sequence length="898" mass="94617">MGSAILSYLSVSKTVGGCVPVSNSGGLVEGEDHAAHSVPGSYPPQINANSPKSYVDTDGNGFVTVQIDGSGSHTHFFDSANNIIGQLTKYTWSLVETGEVVSNEVSFSYDFPLGTTRLKLAVVDNSCTTDEAETTVTVTGSIQSGMYCYYYSGLPMLMGGDPLGSPEFAAVSSTPDLGFPTFPFSGSQFVARCFFFLEVDADIEEAAVSLSSSGGEARIYKGTDLLLDTDGMSSSETTLAVGLLALEIIYERTVTSQTPAVQFEVEGSVPAASKIFYDQSEVLPIIVSLTPGDGPDSGGTSVKVSGHGLFQPLTVSFGGESATPGGTINSEQFFVTSPAAGGSDSADVFVTSASGLKSNTLQFSYGSTCESIGFSFTDMKTSSGGAVNFLELPTCVTIGGDGKLYMGTLGATVQVLGYNVDSLTVSSHCYSKAIIDNNFKKNSSPSQRDILGIALDPRDKSMSPYVTTQTLYWREQERIDTSNTGAWRNGAIDRLKPGTDPSDSKVCLVYDKRVVTGLPVSNHDHGINSIVFTQGGDLLIAVGGFTNSGLPQYRLGNYWETTLTAAVLIAKLSKGSSFDGVIKYSDEDVPRHAEPISGDVEVYSSGLRNVFGMTMAGNGDVYAVDQGPNCNFGNTATSCDDYNEEDAASYNKFQATTWPGMVQHGCQKFPYSISRPDKVVHITEGSFYGHANLQRGGDECAWIDPFDDKTADDKAPPARYKKEMATVKSSTTGIRGYRSNHFCGDLRGEIIMSTYKGGNIYRMGVNGGSKTSGPDTFANGGGITFIENAHGDLIFPALNEQKVTVLRPTVGTKSGLYVVNATPWRHGKAGGTKVVIGGQNFGSSPSVTIGGSACSVTDSSDTEITCEVPSSSAGAKDLVVSSGGSSATLPNAILYMNV</sequence>
<proteinExistence type="predicted"/>
<dbReference type="CDD" id="cd00603">
    <property type="entry name" value="IPT_PCSR"/>
    <property type="match status" value="1"/>
</dbReference>
<protein>
    <recommendedName>
        <fullName evidence="1">IPT/TIG domain-containing protein</fullName>
    </recommendedName>
</protein>
<dbReference type="InterPro" id="IPR002909">
    <property type="entry name" value="IPT_dom"/>
</dbReference>
<dbReference type="Gene3D" id="2.120.10.30">
    <property type="entry name" value="TolB, C-terminal domain"/>
    <property type="match status" value="1"/>
</dbReference>
<gene>
    <name evidence="2" type="ORF">BWQ96_02407</name>
</gene>
<dbReference type="AlphaFoldDB" id="A0A2V3J070"/>
<reference evidence="2 3" key="1">
    <citation type="journal article" date="2018" name="Mol. Biol. Evol.">
        <title>Analysis of the draft genome of the red seaweed Gracilariopsis chorda provides insights into genome size evolution in Rhodophyta.</title>
        <authorList>
            <person name="Lee J."/>
            <person name="Yang E.C."/>
            <person name="Graf L."/>
            <person name="Yang J.H."/>
            <person name="Qiu H."/>
            <person name="Zel Zion U."/>
            <person name="Chan C.X."/>
            <person name="Stephens T.G."/>
            <person name="Weber A.P.M."/>
            <person name="Boo G.H."/>
            <person name="Boo S.M."/>
            <person name="Kim K.M."/>
            <person name="Shin Y."/>
            <person name="Jung M."/>
            <person name="Lee S.J."/>
            <person name="Yim H.S."/>
            <person name="Lee J.H."/>
            <person name="Bhattacharya D."/>
            <person name="Yoon H.S."/>
        </authorList>
    </citation>
    <scope>NUCLEOTIDE SEQUENCE [LARGE SCALE GENOMIC DNA]</scope>
    <source>
        <strain evidence="2 3">SKKU-2015</strain>
        <tissue evidence="2">Whole body</tissue>
    </source>
</reference>